<evidence type="ECO:0000256" key="6">
    <source>
        <dbReference type="ARBA" id="ARBA00023136"/>
    </source>
</evidence>
<keyword evidence="6 7" id="KW-0472">Membrane</keyword>
<dbReference type="Proteomes" id="UP001060336">
    <property type="component" value="Chromosome"/>
</dbReference>
<proteinExistence type="inferred from homology"/>
<evidence type="ECO:0000256" key="4">
    <source>
        <dbReference type="ARBA" id="ARBA00022692"/>
    </source>
</evidence>
<evidence type="ECO:0000256" key="5">
    <source>
        <dbReference type="ARBA" id="ARBA00022989"/>
    </source>
</evidence>
<feature type="compositionally biased region" description="Acidic residues" evidence="8">
    <location>
        <begin position="114"/>
        <end position="123"/>
    </location>
</feature>
<evidence type="ECO:0000259" key="10">
    <source>
        <dbReference type="PROSITE" id="PS51123"/>
    </source>
</evidence>
<feature type="domain" description="OmpA-like" evidence="10">
    <location>
        <begin position="192"/>
        <end position="311"/>
    </location>
</feature>
<dbReference type="InterPro" id="IPR050330">
    <property type="entry name" value="Bact_OuterMem_StrucFunc"/>
</dbReference>
<dbReference type="Pfam" id="PF13677">
    <property type="entry name" value="MotB_plug"/>
    <property type="match status" value="1"/>
</dbReference>
<dbReference type="InterPro" id="IPR006665">
    <property type="entry name" value="OmpA-like"/>
</dbReference>
<gene>
    <name evidence="11" type="ORF">NUH88_01665</name>
</gene>
<organism evidence="11 12">
    <name type="scientific">Nisaea acidiphila</name>
    <dbReference type="NCBI Taxonomy" id="1862145"/>
    <lineage>
        <taxon>Bacteria</taxon>
        <taxon>Pseudomonadati</taxon>
        <taxon>Pseudomonadota</taxon>
        <taxon>Alphaproteobacteria</taxon>
        <taxon>Rhodospirillales</taxon>
        <taxon>Thalassobaculaceae</taxon>
        <taxon>Nisaea</taxon>
    </lineage>
</organism>
<dbReference type="PROSITE" id="PS51123">
    <property type="entry name" value="OMPA_2"/>
    <property type="match status" value="1"/>
</dbReference>
<feature type="transmembrane region" description="Helical" evidence="9">
    <location>
        <begin position="27"/>
        <end position="46"/>
    </location>
</feature>
<dbReference type="PANTHER" id="PTHR30329">
    <property type="entry name" value="STATOR ELEMENT OF FLAGELLAR MOTOR COMPLEX"/>
    <property type="match status" value="1"/>
</dbReference>
<dbReference type="RefSeq" id="WP_257769574.1">
    <property type="nucleotide sequence ID" value="NZ_CP102480.1"/>
</dbReference>
<protein>
    <submittedName>
        <fullName evidence="11">OmpA family protein</fullName>
    </submittedName>
</protein>
<dbReference type="Pfam" id="PF00691">
    <property type="entry name" value="OmpA"/>
    <property type="match status" value="1"/>
</dbReference>
<feature type="compositionally biased region" description="Polar residues" evidence="8">
    <location>
        <begin position="91"/>
        <end position="102"/>
    </location>
</feature>
<dbReference type="CDD" id="cd07185">
    <property type="entry name" value="OmpA_C-like"/>
    <property type="match status" value="1"/>
</dbReference>
<dbReference type="PANTHER" id="PTHR30329:SF21">
    <property type="entry name" value="LIPOPROTEIN YIAD-RELATED"/>
    <property type="match status" value="1"/>
</dbReference>
<evidence type="ECO:0000256" key="9">
    <source>
        <dbReference type="SAM" id="Phobius"/>
    </source>
</evidence>
<evidence type="ECO:0000256" key="1">
    <source>
        <dbReference type="ARBA" id="ARBA00004162"/>
    </source>
</evidence>
<dbReference type="Gene3D" id="3.30.1330.60">
    <property type="entry name" value="OmpA-like domain"/>
    <property type="match status" value="1"/>
</dbReference>
<evidence type="ECO:0000256" key="3">
    <source>
        <dbReference type="ARBA" id="ARBA00022475"/>
    </source>
</evidence>
<feature type="region of interest" description="Disordered" evidence="8">
    <location>
        <begin position="88"/>
        <end position="135"/>
    </location>
</feature>
<evidence type="ECO:0000313" key="12">
    <source>
        <dbReference type="Proteomes" id="UP001060336"/>
    </source>
</evidence>
<keyword evidence="12" id="KW-1185">Reference proteome</keyword>
<keyword evidence="5 9" id="KW-1133">Transmembrane helix</keyword>
<dbReference type="GO" id="GO:0005886">
    <property type="term" value="C:plasma membrane"/>
    <property type="evidence" value="ECO:0007669"/>
    <property type="project" value="UniProtKB-SubCell"/>
</dbReference>
<dbReference type="KEGG" id="naci:NUH88_01665"/>
<dbReference type="InterPro" id="IPR025713">
    <property type="entry name" value="MotB-like_N_dom"/>
</dbReference>
<feature type="region of interest" description="Disordered" evidence="8">
    <location>
        <begin position="316"/>
        <end position="355"/>
    </location>
</feature>
<keyword evidence="4 9" id="KW-0812">Transmembrane</keyword>
<evidence type="ECO:0000256" key="8">
    <source>
        <dbReference type="SAM" id="MobiDB-lite"/>
    </source>
</evidence>
<reference evidence="11" key="1">
    <citation type="submission" date="2022-08" db="EMBL/GenBank/DDBJ databases">
        <title>Nisaea acidiphila sp. nov., isolated from a marine algal debris and emended description of the genus Nisaea Urios et al. 2008.</title>
        <authorList>
            <person name="Kwon K."/>
        </authorList>
    </citation>
    <scope>NUCLEOTIDE SEQUENCE</scope>
    <source>
        <strain evidence="11">MEBiC11861</strain>
    </source>
</reference>
<evidence type="ECO:0000313" key="11">
    <source>
        <dbReference type="EMBL" id="UUX50407.1"/>
    </source>
</evidence>
<sequence length="355" mass="38064">MDNHASIVIKKVKKGGHGGHHGGAWKVAYADFVTAMMAFFLLLWLLNATTEEQKMGISNYFDPTAISRSTRSGSGGVLGGTSITVPGALKSASSPPMISTPQVARPQAERTESTDPDSDDPENIESRLGSEDDAEGLISAEDLEKLLEEREAAQFQAAEKMLRKAIEESDDPEIQKMVEDGGLQIDQSPEGLRIQLLDQEKTALFPLGSADMFEQTQKLLAKVSEIIAKLPNKIKISGHTDSRPFPPGATYTNWELSADRALSSRRALISNGIPQERVAQVVGMADTDPIEPNDPSAPSNRRISIVLLRTDFSDQAASAAAAGRQQEPAVQPTETTLPTVLPDNGSALPPVRSGG</sequence>
<dbReference type="EMBL" id="CP102480">
    <property type="protein sequence ID" value="UUX50407.1"/>
    <property type="molecule type" value="Genomic_DNA"/>
</dbReference>
<accession>A0A9J7ASZ5</accession>
<comment type="similarity">
    <text evidence="2">Belongs to the MotB family.</text>
</comment>
<name>A0A9J7ASZ5_9PROT</name>
<dbReference type="SUPFAM" id="SSF103088">
    <property type="entry name" value="OmpA-like"/>
    <property type="match status" value="1"/>
</dbReference>
<dbReference type="AlphaFoldDB" id="A0A9J7ASZ5"/>
<evidence type="ECO:0000256" key="7">
    <source>
        <dbReference type="PROSITE-ProRule" id="PRU00473"/>
    </source>
</evidence>
<keyword evidence="3" id="KW-1003">Cell membrane</keyword>
<dbReference type="InterPro" id="IPR036737">
    <property type="entry name" value="OmpA-like_sf"/>
</dbReference>
<comment type="subcellular location">
    <subcellularLocation>
        <location evidence="1">Cell membrane</location>
        <topology evidence="1">Single-pass membrane protein</topology>
    </subcellularLocation>
</comment>
<evidence type="ECO:0000256" key="2">
    <source>
        <dbReference type="ARBA" id="ARBA00008914"/>
    </source>
</evidence>